<sequence length="10" mass="1212">MQIRVPAKRI</sequence>
<name>A0A0A8Z815_ARUDO</name>
<evidence type="ECO:0000313" key="1">
    <source>
        <dbReference type="EMBL" id="JAD30992.1"/>
    </source>
</evidence>
<reference evidence="1" key="2">
    <citation type="journal article" date="2015" name="Data Brief">
        <title>Shoot transcriptome of the giant reed, Arundo donax.</title>
        <authorList>
            <person name="Barrero R.A."/>
            <person name="Guerrero F.D."/>
            <person name="Moolhuijzen P."/>
            <person name="Goolsby J.A."/>
            <person name="Tidwell J."/>
            <person name="Bellgard S.E."/>
            <person name="Bellgard M.I."/>
        </authorList>
    </citation>
    <scope>NUCLEOTIDE SEQUENCE</scope>
    <source>
        <tissue evidence="1">Shoot tissue taken approximately 20 cm above the soil surface</tissue>
    </source>
</reference>
<protein>
    <submittedName>
        <fullName evidence="1">Uncharacterized protein</fullName>
    </submittedName>
</protein>
<accession>A0A0A8Z815</accession>
<proteinExistence type="predicted"/>
<reference evidence="1" key="1">
    <citation type="submission" date="2014-09" db="EMBL/GenBank/DDBJ databases">
        <authorList>
            <person name="Magalhaes I.L.F."/>
            <person name="Oliveira U."/>
            <person name="Santos F.R."/>
            <person name="Vidigal T.H.D.A."/>
            <person name="Brescovit A.D."/>
            <person name="Santos A.J."/>
        </authorList>
    </citation>
    <scope>NUCLEOTIDE SEQUENCE</scope>
    <source>
        <tissue evidence="1">Shoot tissue taken approximately 20 cm above the soil surface</tissue>
    </source>
</reference>
<dbReference type="EMBL" id="GBRH01266903">
    <property type="protein sequence ID" value="JAD30992.1"/>
    <property type="molecule type" value="Transcribed_RNA"/>
</dbReference>
<organism evidence="1">
    <name type="scientific">Arundo donax</name>
    <name type="common">Giant reed</name>
    <name type="synonym">Donax arundinaceus</name>
    <dbReference type="NCBI Taxonomy" id="35708"/>
    <lineage>
        <taxon>Eukaryota</taxon>
        <taxon>Viridiplantae</taxon>
        <taxon>Streptophyta</taxon>
        <taxon>Embryophyta</taxon>
        <taxon>Tracheophyta</taxon>
        <taxon>Spermatophyta</taxon>
        <taxon>Magnoliopsida</taxon>
        <taxon>Liliopsida</taxon>
        <taxon>Poales</taxon>
        <taxon>Poaceae</taxon>
        <taxon>PACMAD clade</taxon>
        <taxon>Arundinoideae</taxon>
        <taxon>Arundineae</taxon>
        <taxon>Arundo</taxon>
    </lineage>
</organism>